<dbReference type="Pfam" id="PF00096">
    <property type="entry name" value="zf-C2H2"/>
    <property type="match status" value="3"/>
</dbReference>
<feature type="domain" description="C2H2-type" evidence="9">
    <location>
        <begin position="246"/>
        <end position="274"/>
    </location>
</feature>
<feature type="domain" description="C2H2-type" evidence="9">
    <location>
        <begin position="954"/>
        <end position="981"/>
    </location>
</feature>
<dbReference type="PROSITE" id="PS50157">
    <property type="entry name" value="ZINC_FINGER_C2H2_2"/>
    <property type="match status" value="14"/>
</dbReference>
<dbReference type="OrthoDB" id="6077919at2759"/>
<evidence type="ECO:0000313" key="11">
    <source>
        <dbReference type="WBParaSite" id="HCON_00031790-00001"/>
    </source>
</evidence>
<protein>
    <submittedName>
        <fullName evidence="11">Zinc finger domain containing protein</fullName>
    </submittedName>
</protein>
<dbReference type="Proteomes" id="UP000025227">
    <property type="component" value="Unplaced"/>
</dbReference>
<accession>A0A7I4XZ84</accession>
<evidence type="ECO:0000256" key="4">
    <source>
        <dbReference type="ARBA" id="ARBA00022771"/>
    </source>
</evidence>
<feature type="region of interest" description="Disordered" evidence="8">
    <location>
        <begin position="1"/>
        <end position="23"/>
    </location>
</feature>
<evidence type="ECO:0000256" key="8">
    <source>
        <dbReference type="SAM" id="MobiDB-lite"/>
    </source>
</evidence>
<dbReference type="SUPFAM" id="SSF57667">
    <property type="entry name" value="beta-beta-alpha zinc fingers"/>
    <property type="match status" value="8"/>
</dbReference>
<evidence type="ECO:0000313" key="10">
    <source>
        <dbReference type="Proteomes" id="UP000025227"/>
    </source>
</evidence>
<dbReference type="Gene3D" id="3.30.160.60">
    <property type="entry name" value="Classic Zinc Finger"/>
    <property type="match status" value="11"/>
</dbReference>
<dbReference type="InterPro" id="IPR036236">
    <property type="entry name" value="Znf_C2H2_sf"/>
</dbReference>
<feature type="domain" description="C2H2-type" evidence="9">
    <location>
        <begin position="483"/>
        <end position="510"/>
    </location>
</feature>
<dbReference type="FunFam" id="3.30.160.60:FF:000557">
    <property type="entry name" value="zinc finger and SCAN domain-containing protein 29"/>
    <property type="match status" value="1"/>
</dbReference>
<proteinExistence type="predicted"/>
<feature type="domain" description="C2H2-type" evidence="9">
    <location>
        <begin position="1278"/>
        <end position="1306"/>
    </location>
</feature>
<comment type="subcellular location">
    <subcellularLocation>
        <location evidence="1">Nucleus</location>
    </subcellularLocation>
</comment>
<sequence>MSLPYNPDSNGYTGVESHGSPLSERNFPCGSPIAIPAGRYSQPDFRCWDPVPFFPELAEYPECIDQVGGFEEIQSCEVPQVDAQNTIHSDPLYTSLQENPIYGSKEIQFPPEPLPPPPITNIPVEPVQHIEHSQEIVDTSAQGIGVFEEITHARCIDCDQIVDSREKSHTKASCKLIRNHSCDQCSQSFNFQQNLFVHKIVEHLSQVSYVAGTECDFCSTRRKKKAFQRYSAYVAHVKSHVKPDQYFCSSCSEEFSYLTLFQRHRRLAHGATDAEDIPTGFSTEVGFCPQCSSLIAIDQIDTHRLLHQLHSRLGKEKRIPTWKRSAMKANEIPDDPSTIESNENGRGKSRVPKRPIRKTHACPQCKKIFLRPAELKRHSVVHAEVRPKWKCMQCASEFSHKAGLESHKKTVHVDPLNSFVTCKICSQTFVKQSNLNRHIKKQHPIQIEKAVLDCPECSCVFSSHRTLTRHRRAIHGTMYFPSFRCKTCDRTFLRETQLRRHMVIHNADEAQKPFSCNRCHKRFNLKSTLKLHMDVHSRKDVDDPILTNPKCPVCMKHLSSRNALRKHMAVHELNYECSVCFQKFSTLHRLDKHRCVPLTVLPEEVDGQLTELSTTTKRQSLGDVRQPSKNYQCQWCPNSFYSFRAYKEHCSQHRGLRPHLCWTCHKSFRTSELLELHKEVHNRGPIYCEFCPAVLQGRPQYTQHVQARHQPESGVEKHTGVDLTDRAAGAVSAQFPELTGRELAESFFRTRAQSVTQNDVEPAGDPVVPDDRPLRCQVCSHLYDTVAYLVSHWMNCGFDRDHSFSVISCPLCKTSLNGVTVGVEHVKEFHPHIIANIEKQKGRIEPIEQFEGLNERGDDETDENDGDGDDDDDADYVVGMESKKKKAKVVIREAKPHKCRTCNAAFSRPSDLVRHNYVHTGEKPHVCDTCQRAFRTSSALYAHARTHTRTEPEFPCVVCGSKFFSKGSLVVHLRIHSGEKPVKCRHCDENFRTSADRKQHEITWHGAPGSHICKGTPCSYCSASKRKRLRDQKRAEQKAQAPISGPTAPLIGPPASKTILPVKQIPAVPVKQFIDTAAQITALPANPIKISAGSAFVPLSKGATVQPSDVEYFITARRISHNEYTVTFSKSKPKSIRSKVDTTLNLTASLLLDSASKNSSILLTLSDSQILSISCAGAVKALQSCDTVVMRARPADPVCPSIVELLAPPETVEFVTRCDVCEVDLHTKEASDAHFLSEDHETAQLTLPLPTAVHDAIDHSMMPTAAAPLQRKDERTDFTCKLCGRKFLDMEPLVAHIRLEHERDHPQGITRPVARTAPIH</sequence>
<evidence type="ECO:0000256" key="5">
    <source>
        <dbReference type="ARBA" id="ARBA00022833"/>
    </source>
</evidence>
<reference evidence="11" key="1">
    <citation type="submission" date="2020-12" db="UniProtKB">
        <authorList>
            <consortium name="WormBaseParasite"/>
        </authorList>
    </citation>
    <scope>IDENTIFICATION</scope>
    <source>
        <strain evidence="11">MHco3</strain>
    </source>
</reference>
<keyword evidence="5" id="KW-0862">Zinc</keyword>
<dbReference type="InterPro" id="IPR013087">
    <property type="entry name" value="Znf_C2H2_type"/>
</dbReference>
<dbReference type="GO" id="GO:0000978">
    <property type="term" value="F:RNA polymerase II cis-regulatory region sequence-specific DNA binding"/>
    <property type="evidence" value="ECO:0007669"/>
    <property type="project" value="TreeGrafter"/>
</dbReference>
<feature type="region of interest" description="Disordered" evidence="8">
    <location>
        <begin position="850"/>
        <end position="874"/>
    </location>
</feature>
<feature type="compositionally biased region" description="Basic residues" evidence="8">
    <location>
        <begin position="347"/>
        <end position="356"/>
    </location>
</feature>
<dbReference type="PROSITE" id="PS00028">
    <property type="entry name" value="ZINC_FINGER_C2H2_1"/>
    <property type="match status" value="16"/>
</dbReference>
<keyword evidence="3" id="KW-0677">Repeat</keyword>
<dbReference type="SMART" id="SM00355">
    <property type="entry name" value="ZnF_C2H2"/>
    <property type="match status" value="22"/>
</dbReference>
<name>A0A7I4XZ84_HAECO</name>
<evidence type="ECO:0000256" key="3">
    <source>
        <dbReference type="ARBA" id="ARBA00022737"/>
    </source>
</evidence>
<dbReference type="GO" id="GO:0005634">
    <property type="term" value="C:nucleus"/>
    <property type="evidence" value="ECO:0007669"/>
    <property type="project" value="UniProtKB-SubCell"/>
</dbReference>
<feature type="domain" description="C2H2-type" evidence="9">
    <location>
        <begin position="897"/>
        <end position="924"/>
    </location>
</feature>
<dbReference type="OMA" id="KTHMRTR"/>
<feature type="domain" description="C2H2-type" evidence="9">
    <location>
        <begin position="389"/>
        <end position="412"/>
    </location>
</feature>
<feature type="region of interest" description="Disordered" evidence="8">
    <location>
        <begin position="330"/>
        <end position="356"/>
    </location>
</feature>
<evidence type="ECO:0000256" key="6">
    <source>
        <dbReference type="ARBA" id="ARBA00023242"/>
    </source>
</evidence>
<feature type="domain" description="C2H2-type" evidence="9">
    <location>
        <begin position="659"/>
        <end position="681"/>
    </location>
</feature>
<feature type="domain" description="C2H2-type" evidence="9">
    <location>
        <begin position="180"/>
        <end position="208"/>
    </location>
</feature>
<evidence type="ECO:0000256" key="7">
    <source>
        <dbReference type="PROSITE-ProRule" id="PRU00042"/>
    </source>
</evidence>
<feature type="domain" description="C2H2-type" evidence="9">
    <location>
        <begin position="452"/>
        <end position="475"/>
    </location>
</feature>
<evidence type="ECO:0000256" key="2">
    <source>
        <dbReference type="ARBA" id="ARBA00022723"/>
    </source>
</evidence>
<feature type="region of interest" description="Disordered" evidence="8">
    <location>
        <begin position="1029"/>
        <end position="1052"/>
    </location>
</feature>
<dbReference type="GO" id="GO:0001228">
    <property type="term" value="F:DNA-binding transcription activator activity, RNA polymerase II-specific"/>
    <property type="evidence" value="ECO:0007669"/>
    <property type="project" value="TreeGrafter"/>
</dbReference>
<evidence type="ECO:0000256" key="1">
    <source>
        <dbReference type="ARBA" id="ARBA00004123"/>
    </source>
</evidence>
<dbReference type="PANTHER" id="PTHR24376:SF216">
    <property type="entry name" value="ZINC FINGER PROTEIN 420-LIKE"/>
    <property type="match status" value="1"/>
</dbReference>
<keyword evidence="4 7" id="KW-0863">Zinc-finger</keyword>
<feature type="domain" description="C2H2-type" evidence="9">
    <location>
        <begin position="514"/>
        <end position="541"/>
    </location>
</feature>
<feature type="domain" description="C2H2-type" evidence="9">
    <location>
        <begin position="631"/>
        <end position="658"/>
    </location>
</feature>
<keyword evidence="6" id="KW-0539">Nucleus</keyword>
<organism evidence="10 11">
    <name type="scientific">Haemonchus contortus</name>
    <name type="common">Barber pole worm</name>
    <dbReference type="NCBI Taxonomy" id="6289"/>
    <lineage>
        <taxon>Eukaryota</taxon>
        <taxon>Metazoa</taxon>
        <taxon>Ecdysozoa</taxon>
        <taxon>Nematoda</taxon>
        <taxon>Chromadorea</taxon>
        <taxon>Rhabditida</taxon>
        <taxon>Rhabditina</taxon>
        <taxon>Rhabditomorpha</taxon>
        <taxon>Strongyloidea</taxon>
        <taxon>Trichostrongylidae</taxon>
        <taxon>Haemonchus</taxon>
    </lineage>
</organism>
<feature type="domain" description="C2H2-type" evidence="9">
    <location>
        <begin position="420"/>
        <end position="443"/>
    </location>
</feature>
<dbReference type="FunFam" id="3.30.160.60:FF:000340">
    <property type="entry name" value="zinc finger protein 473 isoform X1"/>
    <property type="match status" value="1"/>
</dbReference>
<dbReference type="WBParaSite" id="HCON_00031790-00001">
    <property type="protein sequence ID" value="HCON_00031790-00001"/>
    <property type="gene ID" value="HCON_00031790"/>
</dbReference>
<feature type="compositionally biased region" description="Acidic residues" evidence="8">
    <location>
        <begin position="857"/>
        <end position="874"/>
    </location>
</feature>
<dbReference type="PANTHER" id="PTHR24376">
    <property type="entry name" value="ZINC FINGER PROTEIN"/>
    <property type="match status" value="1"/>
</dbReference>
<feature type="domain" description="C2H2-type" evidence="9">
    <location>
        <begin position="925"/>
        <end position="952"/>
    </location>
</feature>
<keyword evidence="2" id="KW-0479">Metal-binding</keyword>
<keyword evidence="10" id="KW-1185">Reference proteome</keyword>
<dbReference type="FunFam" id="3.30.160.60:FF:000100">
    <property type="entry name" value="Zinc finger 45-like"/>
    <property type="match status" value="1"/>
</dbReference>
<dbReference type="GO" id="GO:0008270">
    <property type="term" value="F:zinc ion binding"/>
    <property type="evidence" value="ECO:0007669"/>
    <property type="project" value="UniProtKB-KW"/>
</dbReference>
<evidence type="ECO:0000259" key="9">
    <source>
        <dbReference type="PROSITE" id="PS50157"/>
    </source>
</evidence>
<feature type="domain" description="C2H2-type" evidence="9">
    <location>
        <begin position="360"/>
        <end position="387"/>
    </location>
</feature>